<comment type="caution">
    <text evidence="1">The sequence shown here is derived from an EMBL/GenBank/DDBJ whole genome shotgun (WGS) entry which is preliminary data.</text>
</comment>
<evidence type="ECO:0000313" key="1">
    <source>
        <dbReference type="EMBL" id="PJF33647.1"/>
    </source>
</evidence>
<dbReference type="AlphaFoldDB" id="A0A2M8P7W3"/>
<feature type="non-terminal residue" evidence="1">
    <location>
        <position position="114"/>
    </location>
</feature>
<reference evidence="1 2" key="1">
    <citation type="submission" date="2017-11" db="EMBL/GenBank/DDBJ databases">
        <title>Evolution of Phototrophy in the Chloroflexi Phylum Driven by Horizontal Gene Transfer.</title>
        <authorList>
            <person name="Ward L.M."/>
            <person name="Hemp J."/>
            <person name="Shih P.M."/>
            <person name="Mcglynn S.E."/>
            <person name="Fischer W."/>
        </authorList>
    </citation>
    <scope>NUCLEOTIDE SEQUENCE [LARGE SCALE GENOMIC DNA]</scope>
    <source>
        <strain evidence="1">JP3_13</strain>
    </source>
</reference>
<organism evidence="1 2">
    <name type="scientific">Candidatus Thermofonsia Clade 1 bacterium</name>
    <dbReference type="NCBI Taxonomy" id="2364210"/>
    <lineage>
        <taxon>Bacteria</taxon>
        <taxon>Bacillati</taxon>
        <taxon>Chloroflexota</taxon>
        <taxon>Candidatus Thermofontia</taxon>
        <taxon>Candidatus Thermofonsia Clade 1</taxon>
    </lineage>
</organism>
<proteinExistence type="predicted"/>
<dbReference type="EMBL" id="PGTM01000829">
    <property type="protein sequence ID" value="PJF33647.1"/>
    <property type="molecule type" value="Genomic_DNA"/>
</dbReference>
<sequence length="114" mass="13044">YDDLYQLFTIDARTGLLADEHTPERYRRERVYLVLPQEARAWAARNGIEPPPVPLSQVARQVAAVRFLTPDPHTIFQLTPLIPREAQRIKLSAAVPSGTRAVSYWLRDAHGQER</sequence>
<protein>
    <submittedName>
        <fullName evidence="1">Uncharacterized protein</fullName>
    </submittedName>
</protein>
<dbReference type="Proteomes" id="UP000229681">
    <property type="component" value="Unassembled WGS sequence"/>
</dbReference>
<name>A0A2M8P7W3_9CHLR</name>
<gene>
    <name evidence="1" type="ORF">CUN49_18085</name>
</gene>
<evidence type="ECO:0000313" key="2">
    <source>
        <dbReference type="Proteomes" id="UP000229681"/>
    </source>
</evidence>
<feature type="non-terminal residue" evidence="1">
    <location>
        <position position="1"/>
    </location>
</feature>
<accession>A0A2M8P7W3</accession>